<name>A0A6L5K046_RHOTE</name>
<dbReference type="InterPro" id="IPR036974">
    <property type="entry name" value="PUA_sf"/>
</dbReference>
<dbReference type="CDD" id="cd11572">
    <property type="entry name" value="RlmI_M_like"/>
    <property type="match status" value="1"/>
</dbReference>
<proteinExistence type="inferred from homology"/>
<dbReference type="CDD" id="cd21153">
    <property type="entry name" value="PUA_RlmI"/>
    <property type="match status" value="1"/>
</dbReference>
<reference evidence="10 11" key="1">
    <citation type="submission" date="2019-10" db="EMBL/GenBank/DDBJ databases">
        <title>Whole-genome sequence of the purple nonsulfur photosynthetic bacterium Rhodocyclus tenuis.</title>
        <authorList>
            <person name="Kyndt J.A."/>
            <person name="Meyer T.E."/>
        </authorList>
    </citation>
    <scope>NUCLEOTIDE SEQUENCE [LARGE SCALE GENOMIC DNA]</scope>
    <source>
        <strain evidence="10 11">DSM 110</strain>
    </source>
</reference>
<dbReference type="InterPro" id="IPR041532">
    <property type="entry name" value="RlmI-like_PUA"/>
</dbReference>
<dbReference type="SMART" id="SM00359">
    <property type="entry name" value="PUA"/>
    <property type="match status" value="1"/>
</dbReference>
<dbReference type="Gene3D" id="3.40.50.150">
    <property type="entry name" value="Vaccinia Virus protein VP39"/>
    <property type="match status" value="1"/>
</dbReference>
<dbReference type="PROSITE" id="PS50890">
    <property type="entry name" value="PUA"/>
    <property type="match status" value="1"/>
</dbReference>
<dbReference type="InterPro" id="IPR029063">
    <property type="entry name" value="SAM-dependent_MTases_sf"/>
</dbReference>
<feature type="domain" description="PUA" evidence="9">
    <location>
        <begin position="2"/>
        <end position="87"/>
    </location>
</feature>
<dbReference type="SUPFAM" id="SSF88697">
    <property type="entry name" value="PUA domain-like"/>
    <property type="match status" value="1"/>
</dbReference>
<keyword evidence="5" id="KW-0808">Transferase</keyword>
<comment type="caution">
    <text evidence="10">The sequence shown here is derived from an EMBL/GenBank/DDBJ whole genome shotgun (WGS) entry which is preliminary data.</text>
</comment>
<dbReference type="Gene3D" id="3.30.750.80">
    <property type="entry name" value="RNA methyltransferase domain (HRMD) like"/>
    <property type="match status" value="1"/>
</dbReference>
<keyword evidence="3" id="KW-0698">rRNA processing</keyword>
<sequence length="399" mass="43083">MAKLILHPGKERSLLRRHPWIFAGAVERLVGRARAGDTVEVFAADERPLGRAAWSPQSQIRARMWSFDANETIDDAFFKRRVAAAVARRNGLPELQGQDGVRLLHGETDGLPGVVADRYGDTLVLQLTAVGADRWRRAIVGALLAATGCSHLYERSDADVRRLEGLQPEVGWRVGGPGEGETPALVINENGVRMHVDVVGGHKTGFYLDQRDNRWRVRALSDGRSVLNCFCYTGGFSLQALAGGASRVLSIDSSGPALATAAANLALNPQLEAARAEWREADVFSELRQLKAAGERFDLIILDPPKFAPSAAHAERAARAYKDINLQGFRLLAPGGLLMSYSCSGGISAELFRKVVADAAIDAGRSARIVEHLAAAPDHPVGLAFPEGEYLKGLLCQVD</sequence>
<accession>A0A6L5K046</accession>
<dbReference type="EMBL" id="WIXJ01000005">
    <property type="protein sequence ID" value="MQY51858.1"/>
    <property type="molecule type" value="Genomic_DNA"/>
</dbReference>
<comment type="subcellular location">
    <subcellularLocation>
        <location evidence="1">Cytoplasm</location>
    </subcellularLocation>
</comment>
<keyword evidence="7" id="KW-0694">RNA-binding</keyword>
<dbReference type="AlphaFoldDB" id="A0A6L5K046"/>
<dbReference type="GO" id="GO:0005737">
    <property type="term" value="C:cytoplasm"/>
    <property type="evidence" value="ECO:0007669"/>
    <property type="project" value="UniProtKB-SubCell"/>
</dbReference>
<dbReference type="GO" id="GO:0032259">
    <property type="term" value="P:methylation"/>
    <property type="evidence" value="ECO:0007669"/>
    <property type="project" value="UniProtKB-KW"/>
</dbReference>
<evidence type="ECO:0000259" key="9">
    <source>
        <dbReference type="SMART" id="SM00359"/>
    </source>
</evidence>
<dbReference type="GO" id="GO:0008168">
    <property type="term" value="F:methyltransferase activity"/>
    <property type="evidence" value="ECO:0007669"/>
    <property type="project" value="UniProtKB-KW"/>
</dbReference>
<comment type="similarity">
    <text evidence="8">Belongs to the methyltransferase superfamily. RlmI family.</text>
</comment>
<evidence type="ECO:0000256" key="3">
    <source>
        <dbReference type="ARBA" id="ARBA00022552"/>
    </source>
</evidence>
<protein>
    <submittedName>
        <fullName evidence="10">23S rRNA (Cytosine(1962)-C(5))-methyltransferase RlmI</fullName>
    </submittedName>
</protein>
<evidence type="ECO:0000313" key="10">
    <source>
        <dbReference type="EMBL" id="MQY51858.1"/>
    </source>
</evidence>
<dbReference type="Proteomes" id="UP000480275">
    <property type="component" value="Unassembled WGS sequence"/>
</dbReference>
<dbReference type="InterPro" id="IPR002478">
    <property type="entry name" value="PUA"/>
</dbReference>
<keyword evidence="4" id="KW-0489">Methyltransferase</keyword>
<dbReference type="InterPro" id="IPR015947">
    <property type="entry name" value="PUA-like_sf"/>
</dbReference>
<dbReference type="SUPFAM" id="SSF53335">
    <property type="entry name" value="S-adenosyl-L-methionine-dependent methyltransferases"/>
    <property type="match status" value="1"/>
</dbReference>
<dbReference type="Pfam" id="PF17785">
    <property type="entry name" value="PUA_3"/>
    <property type="match status" value="1"/>
</dbReference>
<evidence type="ECO:0000256" key="8">
    <source>
        <dbReference type="ARBA" id="ARBA00038091"/>
    </source>
</evidence>
<dbReference type="GO" id="GO:0006364">
    <property type="term" value="P:rRNA processing"/>
    <property type="evidence" value="ECO:0007669"/>
    <property type="project" value="UniProtKB-KW"/>
</dbReference>
<keyword evidence="6" id="KW-0949">S-adenosyl-L-methionine</keyword>
<evidence type="ECO:0000256" key="1">
    <source>
        <dbReference type="ARBA" id="ARBA00004496"/>
    </source>
</evidence>
<evidence type="ECO:0000256" key="2">
    <source>
        <dbReference type="ARBA" id="ARBA00022490"/>
    </source>
</evidence>
<dbReference type="CDD" id="cd02440">
    <property type="entry name" value="AdoMet_MTases"/>
    <property type="match status" value="1"/>
</dbReference>
<gene>
    <name evidence="10" type="ORF">GHK24_08725</name>
</gene>
<organism evidence="10 11">
    <name type="scientific">Rhodocyclus tenuis</name>
    <name type="common">Rhodospirillum tenue</name>
    <dbReference type="NCBI Taxonomy" id="1066"/>
    <lineage>
        <taxon>Bacteria</taxon>
        <taxon>Pseudomonadati</taxon>
        <taxon>Pseudomonadota</taxon>
        <taxon>Betaproteobacteria</taxon>
        <taxon>Rhodocyclales</taxon>
        <taxon>Rhodocyclaceae</taxon>
        <taxon>Rhodocyclus</taxon>
    </lineage>
</organism>
<evidence type="ECO:0000256" key="4">
    <source>
        <dbReference type="ARBA" id="ARBA00022603"/>
    </source>
</evidence>
<evidence type="ECO:0000256" key="6">
    <source>
        <dbReference type="ARBA" id="ARBA00022691"/>
    </source>
</evidence>
<dbReference type="OrthoDB" id="9805492at2"/>
<evidence type="ECO:0000256" key="5">
    <source>
        <dbReference type="ARBA" id="ARBA00022679"/>
    </source>
</evidence>
<evidence type="ECO:0000313" key="11">
    <source>
        <dbReference type="Proteomes" id="UP000480275"/>
    </source>
</evidence>
<dbReference type="Gene3D" id="2.30.130.10">
    <property type="entry name" value="PUA domain"/>
    <property type="match status" value="1"/>
</dbReference>
<dbReference type="GO" id="GO:0003723">
    <property type="term" value="F:RNA binding"/>
    <property type="evidence" value="ECO:0007669"/>
    <property type="project" value="UniProtKB-KW"/>
</dbReference>
<keyword evidence="2" id="KW-0963">Cytoplasm</keyword>
<evidence type="ECO:0000256" key="7">
    <source>
        <dbReference type="ARBA" id="ARBA00022884"/>
    </source>
</evidence>
<dbReference type="Pfam" id="PF10672">
    <property type="entry name" value="Methyltrans_SAM"/>
    <property type="match status" value="1"/>
</dbReference>
<dbReference type="PANTHER" id="PTHR42873">
    <property type="entry name" value="RIBOSOMAL RNA LARGE SUBUNIT METHYLTRANSFERASE"/>
    <property type="match status" value="1"/>
</dbReference>
<dbReference type="PANTHER" id="PTHR42873:SF1">
    <property type="entry name" value="S-ADENOSYLMETHIONINE-DEPENDENT METHYLTRANSFERASE DOMAIN-CONTAINING PROTEIN"/>
    <property type="match status" value="1"/>
</dbReference>
<dbReference type="InterPro" id="IPR019614">
    <property type="entry name" value="SAM-dep_methyl-trfase"/>
</dbReference>